<reference evidence="2" key="1">
    <citation type="submission" date="2018-05" db="EMBL/GenBank/DDBJ databases">
        <title>Micromonospora globispora sp. nov. and Micromonospora rugosa sp. nov., isolated from marine sediment.</title>
        <authorList>
            <person name="Carro L."/>
            <person name="Aysel V."/>
            <person name="Cetin D."/>
            <person name="Igual J.M."/>
            <person name="Klenk H.-P."/>
            <person name="Trujillo M.E."/>
            <person name="Sahin N."/>
        </authorList>
    </citation>
    <scope>NUCLEOTIDE SEQUENCE [LARGE SCALE GENOMIC DNA]</scope>
    <source>
        <strain evidence="2">S2904</strain>
    </source>
</reference>
<dbReference type="AlphaFoldDB" id="A0A317K1T2"/>
<dbReference type="EMBL" id="QGSV01000205">
    <property type="protein sequence ID" value="PWU47039.1"/>
    <property type="molecule type" value="Genomic_DNA"/>
</dbReference>
<proteinExistence type="predicted"/>
<dbReference type="OrthoDB" id="3405158at2"/>
<organism evidence="1 2">
    <name type="scientific">Micromonospora globispora</name>
    <dbReference type="NCBI Taxonomy" id="1450148"/>
    <lineage>
        <taxon>Bacteria</taxon>
        <taxon>Bacillati</taxon>
        <taxon>Actinomycetota</taxon>
        <taxon>Actinomycetes</taxon>
        <taxon>Micromonosporales</taxon>
        <taxon>Micromonosporaceae</taxon>
        <taxon>Micromonospora</taxon>
    </lineage>
</organism>
<name>A0A317K1T2_9ACTN</name>
<keyword evidence="2" id="KW-1185">Reference proteome</keyword>
<comment type="caution">
    <text evidence="1">The sequence shown here is derived from an EMBL/GenBank/DDBJ whole genome shotgun (WGS) entry which is preliminary data.</text>
</comment>
<dbReference type="Proteomes" id="UP000245683">
    <property type="component" value="Unassembled WGS sequence"/>
</dbReference>
<dbReference type="RefSeq" id="WP_109945454.1">
    <property type="nucleotide sequence ID" value="NZ_QGGF01000096.1"/>
</dbReference>
<evidence type="ECO:0000313" key="2">
    <source>
        <dbReference type="Proteomes" id="UP000245683"/>
    </source>
</evidence>
<protein>
    <submittedName>
        <fullName evidence="1">Uncharacterized protein</fullName>
    </submittedName>
</protein>
<sequence>MEASENELSVPVDYVPGARGHGVLAVGPDSDGGDAVAVWRLSPTGRAGGAWVVRFDEIERDPEQLRRIMSMLQDRCLVDWDRDTLTDVLARIGEELPAELLTALQGNILTIPELLAEVSEHRSTYTAAVEQHRASTRSKIAPLAWPTEMPDQQALATWAARAHSTAASPVAATALALTAAVASTAQLWQDTEQARYRRVYLRSLGDPQPLPPRWLARLREAVGSTSLVSA</sequence>
<dbReference type="Pfam" id="PF19726">
    <property type="entry name" value="DUF6218"/>
    <property type="match status" value="1"/>
</dbReference>
<evidence type="ECO:0000313" key="1">
    <source>
        <dbReference type="EMBL" id="PWU47039.1"/>
    </source>
</evidence>
<accession>A0A317K1T2</accession>
<dbReference type="InterPro" id="IPR046190">
    <property type="entry name" value="DUF6218"/>
</dbReference>
<gene>
    <name evidence="1" type="ORF">DLJ46_16015</name>
</gene>